<evidence type="ECO:0000256" key="5">
    <source>
        <dbReference type="ARBA" id="ARBA00023242"/>
    </source>
</evidence>
<dbReference type="GO" id="GO:0003677">
    <property type="term" value="F:DNA binding"/>
    <property type="evidence" value="ECO:0007669"/>
    <property type="project" value="UniProtKB-UniRule"/>
</dbReference>
<feature type="region of interest" description="Disordered" evidence="8">
    <location>
        <begin position="267"/>
        <end position="301"/>
    </location>
</feature>
<comment type="caution">
    <text evidence="10">The sequence shown here is derived from an EMBL/GenBank/DDBJ whole genome shotgun (WGS) entry which is preliminary data.</text>
</comment>
<dbReference type="PANTHER" id="PTHR12716">
    <property type="entry name" value="TRANSCRIPTION INITIATION FACTOR IIE, BETA SUBUNIT"/>
    <property type="match status" value="1"/>
</dbReference>
<organism evidence="10 11">
    <name type="scientific">Thyridium curvatum</name>
    <dbReference type="NCBI Taxonomy" id="1093900"/>
    <lineage>
        <taxon>Eukaryota</taxon>
        <taxon>Fungi</taxon>
        <taxon>Dikarya</taxon>
        <taxon>Ascomycota</taxon>
        <taxon>Pezizomycotina</taxon>
        <taxon>Sordariomycetes</taxon>
        <taxon>Sordariomycetidae</taxon>
        <taxon>Thyridiales</taxon>
        <taxon>Thyridiaceae</taxon>
        <taxon>Thyridium</taxon>
    </lineage>
</organism>
<comment type="subcellular location">
    <subcellularLocation>
        <location evidence="1 7">Nucleus</location>
    </subcellularLocation>
</comment>
<dbReference type="PIRSF" id="PIRSF016398">
    <property type="entry name" value="TFIIE-beta"/>
    <property type="match status" value="1"/>
</dbReference>
<evidence type="ECO:0000256" key="2">
    <source>
        <dbReference type="ARBA" id="ARBA00023015"/>
    </source>
</evidence>
<evidence type="ECO:0000313" key="11">
    <source>
        <dbReference type="Proteomes" id="UP000319257"/>
    </source>
</evidence>
<comment type="subunit">
    <text evidence="7">Tetramer of two alpha and two beta chains.</text>
</comment>
<dbReference type="InterPro" id="IPR040501">
    <property type="entry name" value="TFA2_Winged_2"/>
</dbReference>
<dbReference type="PANTHER" id="PTHR12716:SF8">
    <property type="entry name" value="TRANSCRIPTION INITIATION FACTOR IIE SUBUNIT BETA"/>
    <property type="match status" value="1"/>
</dbReference>
<keyword evidence="3 7" id="KW-0238">DNA-binding</keyword>
<feature type="compositionally biased region" description="Low complexity" evidence="8">
    <location>
        <begin position="23"/>
        <end position="50"/>
    </location>
</feature>
<accession>A0A507ARZ5</accession>
<keyword evidence="5 7" id="KW-0539">Nucleus</keyword>
<dbReference type="Pfam" id="PF22254">
    <property type="entry name" value="TFA2_E-tether"/>
    <property type="match status" value="1"/>
</dbReference>
<dbReference type="AlphaFoldDB" id="A0A507ARZ5"/>
<dbReference type="FunCoup" id="A0A507ARZ5">
    <property type="interactions" value="466"/>
</dbReference>
<evidence type="ECO:0000256" key="6">
    <source>
        <dbReference type="ARBA" id="ARBA00025581"/>
    </source>
</evidence>
<evidence type="ECO:0000259" key="9">
    <source>
        <dbReference type="PROSITE" id="PS51351"/>
    </source>
</evidence>
<keyword evidence="4 7" id="KW-0804">Transcription</keyword>
<sequence>MSSYLERQRDAFSGGLAAMAAKMPAKRAAPTAPASPSPSVASTTSVVPTAGGTPTKKVKRDAGAAIYSQPENTGVGTDISTKIVYAVEYLKNNGKPLALETVFSHLNVNREAESVQREVVSRLRNHPRITWKPDPNLSEQAWNSGTYEHKPVIPSVKDKTSLLNYLQKLTDARGVTVKDLKDGWPTCEDALTELEKEHKILVVRTKKDNHPKMVWLDDASLHHGVDDEFRALWGKVNVPSIDDIVHKLSAVGQKPTSEDPRLKVVDAPKEKKQKKRIQRRPGKTTNAHMNHLLKDFSHMKR</sequence>
<dbReference type="Proteomes" id="UP000319257">
    <property type="component" value="Unassembled WGS sequence"/>
</dbReference>
<dbReference type="PROSITE" id="PS51351">
    <property type="entry name" value="TFIIE_BETA_C"/>
    <property type="match status" value="1"/>
</dbReference>
<dbReference type="Pfam" id="PF18121">
    <property type="entry name" value="TFA2_Winged_2"/>
    <property type="match status" value="1"/>
</dbReference>
<keyword evidence="2 7" id="KW-0805">Transcription regulation</keyword>
<dbReference type="GO" id="GO:0005673">
    <property type="term" value="C:transcription factor TFIIE complex"/>
    <property type="evidence" value="ECO:0007669"/>
    <property type="project" value="UniProtKB-UniRule"/>
</dbReference>
<keyword evidence="11" id="KW-1185">Reference proteome</keyword>
<feature type="domain" description="TFIIE beta" evidence="9">
    <location>
        <begin position="67"/>
        <end position="156"/>
    </location>
</feature>
<protein>
    <recommendedName>
        <fullName evidence="7">Transcription initiation factor IIE subunit beta</fullName>
    </recommendedName>
</protein>
<reference evidence="10 11" key="1">
    <citation type="submission" date="2019-06" db="EMBL/GenBank/DDBJ databases">
        <title>Draft genome sequence of the filamentous fungus Phialemoniopsis curvata isolated from diesel fuel.</title>
        <authorList>
            <person name="Varaljay V.A."/>
            <person name="Lyon W.J."/>
            <person name="Crouch A.L."/>
            <person name="Drake C.E."/>
            <person name="Hollomon J.M."/>
            <person name="Nadeau L.J."/>
            <person name="Nunn H.S."/>
            <person name="Stevenson B.S."/>
            <person name="Bojanowski C.L."/>
            <person name="Crookes-Goodson W.J."/>
        </authorList>
    </citation>
    <scope>NUCLEOTIDE SEQUENCE [LARGE SCALE GENOMIC DNA]</scope>
    <source>
        <strain evidence="10 11">D216</strain>
    </source>
</reference>
<evidence type="ECO:0000256" key="3">
    <source>
        <dbReference type="ARBA" id="ARBA00023125"/>
    </source>
</evidence>
<feature type="compositionally biased region" description="Basic and acidic residues" evidence="8">
    <location>
        <begin position="292"/>
        <end position="301"/>
    </location>
</feature>
<evidence type="ECO:0000313" key="10">
    <source>
        <dbReference type="EMBL" id="TPX10237.1"/>
    </source>
</evidence>
<feature type="region of interest" description="Disordered" evidence="8">
    <location>
        <begin position="23"/>
        <end position="61"/>
    </location>
</feature>
<comment type="similarity">
    <text evidence="7">Belongs to the TFIIE beta subunit family.</text>
</comment>
<comment type="function">
    <text evidence="6 7">Recruits TFIIH to the initiation complex and stimulates the RNA polymerase II C-terminal domain kinase and DNA-dependent ATPase activities of TFIIH. Both TFIIH and TFIIE are required for promoter clearance by RNA polymerase.</text>
</comment>
<gene>
    <name evidence="10" type="ORF">E0L32_001434</name>
</gene>
<feature type="compositionally biased region" description="Basic residues" evidence="8">
    <location>
        <begin position="271"/>
        <end position="282"/>
    </location>
</feature>
<name>A0A507ARZ5_9PEZI</name>
<dbReference type="InterPro" id="IPR054600">
    <property type="entry name" value="TFA2_E-tether"/>
</dbReference>
<proteinExistence type="inferred from homology"/>
<dbReference type="InterPro" id="IPR003166">
    <property type="entry name" value="TFIIE_bsu_DNA-bd"/>
</dbReference>
<dbReference type="STRING" id="1093900.A0A507ARZ5"/>
<dbReference type="GO" id="GO:0001097">
    <property type="term" value="F:TFIIH-class transcription factor complex binding"/>
    <property type="evidence" value="ECO:0007669"/>
    <property type="project" value="TreeGrafter"/>
</dbReference>
<evidence type="ECO:0000256" key="1">
    <source>
        <dbReference type="ARBA" id="ARBA00004123"/>
    </source>
</evidence>
<evidence type="ECO:0000256" key="4">
    <source>
        <dbReference type="ARBA" id="ARBA00023163"/>
    </source>
</evidence>
<dbReference type="OrthoDB" id="5323195at2759"/>
<evidence type="ECO:0000256" key="8">
    <source>
        <dbReference type="SAM" id="MobiDB-lite"/>
    </source>
</evidence>
<dbReference type="RefSeq" id="XP_030991948.1">
    <property type="nucleotide sequence ID" value="XM_031135513.1"/>
</dbReference>
<dbReference type="InParanoid" id="A0A507ARZ5"/>
<evidence type="ECO:0000256" key="7">
    <source>
        <dbReference type="PIRNR" id="PIRNR016398"/>
    </source>
</evidence>
<dbReference type="GeneID" id="41968881"/>
<dbReference type="InterPro" id="IPR016656">
    <property type="entry name" value="TFIIE-bsu"/>
</dbReference>
<dbReference type="Pfam" id="PF02186">
    <property type="entry name" value="TFIIE_beta"/>
    <property type="match status" value="1"/>
</dbReference>
<dbReference type="GO" id="GO:0006367">
    <property type="term" value="P:transcription initiation at RNA polymerase II promoter"/>
    <property type="evidence" value="ECO:0007669"/>
    <property type="project" value="UniProtKB-UniRule"/>
</dbReference>
<dbReference type="EMBL" id="SKBQ01000005">
    <property type="protein sequence ID" value="TPX10237.1"/>
    <property type="molecule type" value="Genomic_DNA"/>
</dbReference>